<accession>A0ABN7B6I5</accession>
<protein>
    <recommendedName>
        <fullName evidence="4">Secreted protein</fullName>
    </recommendedName>
</protein>
<dbReference type="Proteomes" id="UP001307889">
    <property type="component" value="Chromosome 9"/>
</dbReference>
<name>A0ABN7B6I5_9HEMI</name>
<evidence type="ECO:0000313" key="2">
    <source>
        <dbReference type="EMBL" id="BES98377.1"/>
    </source>
</evidence>
<dbReference type="EMBL" id="AP028917">
    <property type="protein sequence ID" value="BES98377.1"/>
    <property type="molecule type" value="Genomic_DNA"/>
</dbReference>
<proteinExistence type="predicted"/>
<evidence type="ECO:0000313" key="3">
    <source>
        <dbReference type="Proteomes" id="UP001307889"/>
    </source>
</evidence>
<reference evidence="2 3" key="1">
    <citation type="submission" date="2023-09" db="EMBL/GenBank/DDBJ databases">
        <title>Nesidiocoris tenuis whole genome shotgun sequence.</title>
        <authorList>
            <person name="Shibata T."/>
            <person name="Shimoda M."/>
            <person name="Kobayashi T."/>
            <person name="Uehara T."/>
        </authorList>
    </citation>
    <scope>NUCLEOTIDE SEQUENCE [LARGE SCALE GENOMIC DNA]</scope>
    <source>
        <strain evidence="2 3">Japan</strain>
    </source>
</reference>
<evidence type="ECO:0008006" key="4">
    <source>
        <dbReference type="Google" id="ProtNLM"/>
    </source>
</evidence>
<keyword evidence="1" id="KW-0732">Signal</keyword>
<organism evidence="2 3">
    <name type="scientific">Nesidiocoris tenuis</name>
    <dbReference type="NCBI Taxonomy" id="355587"/>
    <lineage>
        <taxon>Eukaryota</taxon>
        <taxon>Metazoa</taxon>
        <taxon>Ecdysozoa</taxon>
        <taxon>Arthropoda</taxon>
        <taxon>Hexapoda</taxon>
        <taxon>Insecta</taxon>
        <taxon>Pterygota</taxon>
        <taxon>Neoptera</taxon>
        <taxon>Paraneoptera</taxon>
        <taxon>Hemiptera</taxon>
        <taxon>Heteroptera</taxon>
        <taxon>Panheteroptera</taxon>
        <taxon>Cimicomorpha</taxon>
        <taxon>Miridae</taxon>
        <taxon>Dicyphina</taxon>
        <taxon>Nesidiocoris</taxon>
    </lineage>
</organism>
<gene>
    <name evidence="2" type="ORF">NTJ_11192</name>
</gene>
<feature type="signal peptide" evidence="1">
    <location>
        <begin position="1"/>
        <end position="18"/>
    </location>
</feature>
<evidence type="ECO:0000256" key="1">
    <source>
        <dbReference type="SAM" id="SignalP"/>
    </source>
</evidence>
<sequence>MIWRYCVFLVALLDFSISREKPPRVPKRRLCGWTSDMRSRADLLARIASYPSASPTAKQLGWLSDLGTPSLLGLSAHSGSRFAIG</sequence>
<feature type="chain" id="PRO_5046927965" description="Secreted protein" evidence="1">
    <location>
        <begin position="19"/>
        <end position="85"/>
    </location>
</feature>
<keyword evidence="3" id="KW-1185">Reference proteome</keyword>